<protein>
    <submittedName>
        <fullName evidence="2">Uncharacterized protein</fullName>
    </submittedName>
</protein>
<organism evidence="2 3">
    <name type="scientific">Favolaschia claudopus</name>
    <dbReference type="NCBI Taxonomy" id="2862362"/>
    <lineage>
        <taxon>Eukaryota</taxon>
        <taxon>Fungi</taxon>
        <taxon>Dikarya</taxon>
        <taxon>Basidiomycota</taxon>
        <taxon>Agaricomycotina</taxon>
        <taxon>Agaricomycetes</taxon>
        <taxon>Agaricomycetidae</taxon>
        <taxon>Agaricales</taxon>
        <taxon>Marasmiineae</taxon>
        <taxon>Mycenaceae</taxon>
        <taxon>Favolaschia</taxon>
    </lineage>
</organism>
<feature type="region of interest" description="Disordered" evidence="1">
    <location>
        <begin position="1"/>
        <end position="43"/>
    </location>
</feature>
<comment type="caution">
    <text evidence="2">The sequence shown here is derived from an EMBL/GenBank/DDBJ whole genome shotgun (WGS) entry which is preliminary data.</text>
</comment>
<evidence type="ECO:0000313" key="3">
    <source>
        <dbReference type="Proteomes" id="UP001362999"/>
    </source>
</evidence>
<evidence type="ECO:0000256" key="1">
    <source>
        <dbReference type="SAM" id="MobiDB-lite"/>
    </source>
</evidence>
<dbReference type="AlphaFoldDB" id="A0AAV9Z857"/>
<proteinExistence type="predicted"/>
<keyword evidence="3" id="KW-1185">Reference proteome</keyword>
<reference evidence="2 3" key="1">
    <citation type="journal article" date="2024" name="J Genomics">
        <title>Draft genome sequencing and assembly of Favolaschia claudopus CIRM-BRFM 2984 isolated from oak limbs.</title>
        <authorList>
            <person name="Navarro D."/>
            <person name="Drula E."/>
            <person name="Chaduli D."/>
            <person name="Cazenave R."/>
            <person name="Ahrendt S."/>
            <person name="Wang J."/>
            <person name="Lipzen A."/>
            <person name="Daum C."/>
            <person name="Barry K."/>
            <person name="Grigoriev I.V."/>
            <person name="Favel A."/>
            <person name="Rosso M.N."/>
            <person name="Martin F."/>
        </authorList>
    </citation>
    <scope>NUCLEOTIDE SEQUENCE [LARGE SCALE GENOMIC DNA]</scope>
    <source>
        <strain evidence="2 3">CIRM-BRFM 2984</strain>
    </source>
</reference>
<accession>A0AAV9Z857</accession>
<feature type="compositionally biased region" description="Basic residues" evidence="1">
    <location>
        <begin position="89"/>
        <end position="104"/>
    </location>
</feature>
<dbReference type="EMBL" id="JAWWNJ010000191">
    <property type="protein sequence ID" value="KAK6972219.1"/>
    <property type="molecule type" value="Genomic_DNA"/>
</dbReference>
<dbReference type="Proteomes" id="UP001362999">
    <property type="component" value="Unassembled WGS sequence"/>
</dbReference>
<feature type="region of interest" description="Disordered" evidence="1">
    <location>
        <begin position="89"/>
        <end position="117"/>
    </location>
</feature>
<sequence length="333" mass="37653">MRLPRTSRASLRQLHPKAPSSVFRATGNQRARQPPGDPTPVVDADNNILFSLVGFPDNGEDDWEADVAVPAAEKMQKAAIDIWTEPRWRRKRMSGKSTPRRGGHAFKSAGPSMGGGQVHPQNLALSVAHGAVLASLFASKPFRRIAGFTNMVFAAFAKQLHDFYAAEFDKVCDHDTNIRRNFPRHLSVFSTTTFNFGPATVTLPHIDFRNLAWGWCAITALGNYNPDRGGHLVLWDLKLIIRFPPGATILIPSAILRHSNVNISRHELRFSFTQYTPAGLFRWAYNKFRTDKEIDTSKTTSADEREQRRKDRRKRWAEGIKMYSKWEGPTRTL</sequence>
<evidence type="ECO:0000313" key="2">
    <source>
        <dbReference type="EMBL" id="KAK6972219.1"/>
    </source>
</evidence>
<dbReference type="Gene3D" id="3.60.130.30">
    <property type="match status" value="1"/>
</dbReference>
<name>A0AAV9Z857_9AGAR</name>
<gene>
    <name evidence="2" type="ORF">R3P38DRAFT_3335982</name>
</gene>